<feature type="domain" description="CSD" evidence="2">
    <location>
        <begin position="83"/>
        <end position="166"/>
    </location>
</feature>
<dbReference type="InterPro" id="IPR002059">
    <property type="entry name" value="CSP_DNA-bd"/>
</dbReference>
<evidence type="ECO:0000313" key="4">
    <source>
        <dbReference type="Proteomes" id="UP000700334"/>
    </source>
</evidence>
<feature type="compositionally biased region" description="Polar residues" evidence="1">
    <location>
        <begin position="309"/>
        <end position="319"/>
    </location>
</feature>
<dbReference type="InterPro" id="IPR050181">
    <property type="entry name" value="Cold_shock_domain"/>
</dbReference>
<dbReference type="PANTHER" id="PTHR11544">
    <property type="entry name" value="COLD SHOCK DOMAIN CONTAINING PROTEINS"/>
    <property type="match status" value="1"/>
</dbReference>
<dbReference type="Gene3D" id="2.40.50.140">
    <property type="entry name" value="Nucleic acid-binding proteins"/>
    <property type="match status" value="1"/>
</dbReference>
<feature type="compositionally biased region" description="Low complexity" evidence="1">
    <location>
        <begin position="36"/>
        <end position="55"/>
    </location>
</feature>
<evidence type="ECO:0000313" key="3">
    <source>
        <dbReference type="EMBL" id="KAG8511086.1"/>
    </source>
</evidence>
<feature type="non-terminal residue" evidence="3">
    <location>
        <position position="1"/>
    </location>
</feature>
<reference evidence="3" key="1">
    <citation type="journal article" date="2021" name="Evol. Appl.">
        <title>The genome of the Pyrenean desman and the effects of bottlenecks and inbreeding on the genomic landscape of an endangered species.</title>
        <authorList>
            <person name="Escoda L."/>
            <person name="Castresana J."/>
        </authorList>
    </citation>
    <scope>NUCLEOTIDE SEQUENCE</scope>
    <source>
        <strain evidence="3">IBE-C5619</strain>
    </source>
</reference>
<dbReference type="InterPro" id="IPR011129">
    <property type="entry name" value="CSD"/>
</dbReference>
<gene>
    <name evidence="3" type="ORF">J0S82_017892</name>
</gene>
<feature type="region of interest" description="Disordered" evidence="1">
    <location>
        <begin position="1"/>
        <end position="81"/>
    </location>
</feature>
<dbReference type="Pfam" id="PF00313">
    <property type="entry name" value="CSD"/>
    <property type="match status" value="1"/>
</dbReference>
<evidence type="ECO:0000259" key="2">
    <source>
        <dbReference type="PROSITE" id="PS51857"/>
    </source>
</evidence>
<comment type="caution">
    <text evidence="3">The sequence shown here is derived from an EMBL/GenBank/DDBJ whole genome shotgun (WGS) entry which is preliminary data.</text>
</comment>
<feature type="non-terminal residue" evidence="3">
    <location>
        <position position="319"/>
    </location>
</feature>
<accession>A0A8J6DK32</accession>
<dbReference type="AlphaFoldDB" id="A0A8J6DK32"/>
<organism evidence="3 4">
    <name type="scientific">Galemys pyrenaicus</name>
    <name type="common">Iberian desman</name>
    <name type="synonym">Pyrenean desman</name>
    <dbReference type="NCBI Taxonomy" id="202257"/>
    <lineage>
        <taxon>Eukaryota</taxon>
        <taxon>Metazoa</taxon>
        <taxon>Chordata</taxon>
        <taxon>Craniata</taxon>
        <taxon>Vertebrata</taxon>
        <taxon>Euteleostomi</taxon>
        <taxon>Mammalia</taxon>
        <taxon>Eutheria</taxon>
        <taxon>Laurasiatheria</taxon>
        <taxon>Eulipotyphla</taxon>
        <taxon>Talpidae</taxon>
        <taxon>Galemys</taxon>
    </lineage>
</organism>
<dbReference type="PRINTS" id="PR00050">
    <property type="entry name" value="COLDSHOCK"/>
</dbReference>
<dbReference type="OrthoDB" id="203339at2759"/>
<dbReference type="SMART" id="SM00357">
    <property type="entry name" value="CSP"/>
    <property type="match status" value="1"/>
</dbReference>
<keyword evidence="4" id="KW-1185">Reference proteome</keyword>
<name>A0A8J6DK32_GALPY</name>
<dbReference type="SUPFAM" id="SSF50249">
    <property type="entry name" value="Nucleic acid-binding proteins"/>
    <property type="match status" value="1"/>
</dbReference>
<dbReference type="EMBL" id="JAGFMF010011858">
    <property type="protein sequence ID" value="KAG8511086.1"/>
    <property type="molecule type" value="Genomic_DNA"/>
</dbReference>
<sequence>GLRSVAGAESGPQRALSSLTATAGLVTINPRKSRSCRSQPQSPSPKPLAARQRPSSRPPPTPRATDTKPGTPAGNSGLVATKRSSQGRFWFNVRNGYGFNNNRNDTKEDVFVHQTAIKKNNPRKYLRSVGDGETVEFDVLKEKRVRRQQMLQALVEFQCKAVNTQQTVTIIGAIHVAGVLHATTSRITRIVKVGKRMRDQRVLPKARPNNAGPAGPTADGSHLTTCGDPMGVDSIPTLLCREKIWIGDIDHDSAGALLAKDSPERAAMKKIRKIKEIRSKVSSHLNVGTTQKTLKPQDGKETKVANIPAENSSAPEAEQ</sequence>
<feature type="region of interest" description="Disordered" evidence="1">
    <location>
        <begin position="198"/>
        <end position="225"/>
    </location>
</feature>
<proteinExistence type="predicted"/>
<dbReference type="InterPro" id="IPR012340">
    <property type="entry name" value="NA-bd_OB-fold"/>
</dbReference>
<dbReference type="Proteomes" id="UP000700334">
    <property type="component" value="Unassembled WGS sequence"/>
</dbReference>
<evidence type="ECO:0000256" key="1">
    <source>
        <dbReference type="SAM" id="MobiDB-lite"/>
    </source>
</evidence>
<dbReference type="GO" id="GO:0003676">
    <property type="term" value="F:nucleic acid binding"/>
    <property type="evidence" value="ECO:0007669"/>
    <property type="project" value="InterPro"/>
</dbReference>
<dbReference type="CDD" id="cd04458">
    <property type="entry name" value="CSP_CDS"/>
    <property type="match status" value="1"/>
</dbReference>
<feature type="region of interest" description="Disordered" evidence="1">
    <location>
        <begin position="286"/>
        <end position="319"/>
    </location>
</feature>
<dbReference type="PROSITE" id="PS51857">
    <property type="entry name" value="CSD_2"/>
    <property type="match status" value="1"/>
</dbReference>
<protein>
    <submittedName>
        <fullName evidence="3">Nuclease-sensitive element-binding protein 1</fullName>
    </submittedName>
</protein>